<organism evidence="8 9">
    <name type="scientific">Phrynosoma platyrhinos</name>
    <name type="common">Desert horned lizard</name>
    <dbReference type="NCBI Taxonomy" id="52577"/>
    <lineage>
        <taxon>Eukaryota</taxon>
        <taxon>Metazoa</taxon>
        <taxon>Chordata</taxon>
        <taxon>Craniata</taxon>
        <taxon>Vertebrata</taxon>
        <taxon>Euteleostomi</taxon>
        <taxon>Lepidosauria</taxon>
        <taxon>Squamata</taxon>
        <taxon>Bifurcata</taxon>
        <taxon>Unidentata</taxon>
        <taxon>Episquamata</taxon>
        <taxon>Toxicofera</taxon>
        <taxon>Iguania</taxon>
        <taxon>Phrynosomatidae</taxon>
        <taxon>Phrynosomatinae</taxon>
        <taxon>Phrynosoma</taxon>
    </lineage>
</organism>
<dbReference type="InterPro" id="IPR018114">
    <property type="entry name" value="TRYPSIN_HIS"/>
</dbReference>
<evidence type="ECO:0000256" key="4">
    <source>
        <dbReference type="ARBA" id="ARBA00022825"/>
    </source>
</evidence>
<name>A0ABQ7TA38_PHRPL</name>
<dbReference type="CDD" id="cd00190">
    <property type="entry name" value="Tryp_SPc"/>
    <property type="match status" value="1"/>
</dbReference>
<sequence length="252" mass="27095">MSQVSRAELSTSGAENSSAQTACGRPQMASPRIIGGNNAKEGEWPWQVSIRQNRGHLCGGSLISNQWVVTAAHCFHGPLDPTQYKVNLGEYELTKPAPSMISASISQIIVYPYYAGAKVGADIALVKLNNSVKFSRTILPICLPNSSDPDPFSPGMTCSVTGWGTITQQETELETEQGDSGGPLACKLNGTWFLAGIVSIGLGCANTIQPDVYTRTSSFMDWIQDTMAQNAAPWNHRKCSTLVFLPLLLVLS</sequence>
<reference evidence="8 9" key="1">
    <citation type="journal article" date="2022" name="Gigascience">
        <title>A chromosome-level genome assembly and annotation of the desert horned lizard, Phrynosoma platyrhinos, provides insight into chromosomal rearrangements among reptiles.</title>
        <authorList>
            <person name="Koochekian N."/>
            <person name="Ascanio A."/>
            <person name="Farleigh K."/>
            <person name="Card D.C."/>
            <person name="Schield D.R."/>
            <person name="Castoe T.A."/>
            <person name="Jezkova T."/>
        </authorList>
    </citation>
    <scope>NUCLEOTIDE SEQUENCE [LARGE SCALE GENOMIC DNA]</scope>
    <source>
        <strain evidence="8">NK-2021</strain>
    </source>
</reference>
<feature type="region of interest" description="Disordered" evidence="6">
    <location>
        <begin position="1"/>
        <end position="38"/>
    </location>
</feature>
<evidence type="ECO:0000259" key="7">
    <source>
        <dbReference type="PROSITE" id="PS50240"/>
    </source>
</evidence>
<dbReference type="InterPro" id="IPR001314">
    <property type="entry name" value="Peptidase_S1A"/>
</dbReference>
<evidence type="ECO:0000256" key="1">
    <source>
        <dbReference type="ARBA" id="ARBA00009228"/>
    </source>
</evidence>
<dbReference type="PROSITE" id="PS00134">
    <property type="entry name" value="TRYPSIN_HIS"/>
    <property type="match status" value="1"/>
</dbReference>
<evidence type="ECO:0000313" key="8">
    <source>
        <dbReference type="EMBL" id="KAH0626590.1"/>
    </source>
</evidence>
<dbReference type="Proteomes" id="UP000826234">
    <property type="component" value="Unassembled WGS sequence"/>
</dbReference>
<gene>
    <name evidence="8" type="ORF">JD844_001664</name>
</gene>
<dbReference type="InterPro" id="IPR009003">
    <property type="entry name" value="Peptidase_S1_PA"/>
</dbReference>
<dbReference type="PRINTS" id="PR00722">
    <property type="entry name" value="CHYMOTRYPSIN"/>
</dbReference>
<keyword evidence="2" id="KW-0645">Protease</keyword>
<keyword evidence="4" id="KW-0720">Serine protease</keyword>
<comment type="caution">
    <text evidence="8">The sequence shown here is derived from an EMBL/GenBank/DDBJ whole genome shotgun (WGS) entry which is preliminary data.</text>
</comment>
<dbReference type="PROSITE" id="PS50240">
    <property type="entry name" value="TRYPSIN_DOM"/>
    <property type="match status" value="1"/>
</dbReference>
<dbReference type="EMBL" id="JAIPUX010000521">
    <property type="protein sequence ID" value="KAH0626590.1"/>
    <property type="molecule type" value="Genomic_DNA"/>
</dbReference>
<dbReference type="SMART" id="SM00020">
    <property type="entry name" value="Tryp_SPc"/>
    <property type="match status" value="1"/>
</dbReference>
<protein>
    <recommendedName>
        <fullName evidence="7">Peptidase S1 domain-containing protein</fullName>
    </recommendedName>
</protein>
<dbReference type="InterPro" id="IPR001254">
    <property type="entry name" value="Trypsin_dom"/>
</dbReference>
<evidence type="ECO:0000313" key="9">
    <source>
        <dbReference type="Proteomes" id="UP000826234"/>
    </source>
</evidence>
<evidence type="ECO:0000256" key="5">
    <source>
        <dbReference type="ARBA" id="ARBA00023157"/>
    </source>
</evidence>
<feature type="compositionally biased region" description="Polar residues" evidence="6">
    <location>
        <begin position="1"/>
        <end position="21"/>
    </location>
</feature>
<dbReference type="SUPFAM" id="SSF50494">
    <property type="entry name" value="Trypsin-like serine proteases"/>
    <property type="match status" value="1"/>
</dbReference>
<dbReference type="InterPro" id="IPR043504">
    <property type="entry name" value="Peptidase_S1_PA_chymotrypsin"/>
</dbReference>
<dbReference type="Gene3D" id="2.40.10.10">
    <property type="entry name" value="Trypsin-like serine proteases"/>
    <property type="match status" value="2"/>
</dbReference>
<keyword evidence="5" id="KW-1015">Disulfide bond</keyword>
<dbReference type="PANTHER" id="PTHR24252">
    <property type="entry name" value="ACROSIN-RELATED"/>
    <property type="match status" value="1"/>
</dbReference>
<proteinExistence type="inferred from homology"/>
<feature type="domain" description="Peptidase S1" evidence="7">
    <location>
        <begin position="33"/>
        <end position="228"/>
    </location>
</feature>
<evidence type="ECO:0000256" key="6">
    <source>
        <dbReference type="SAM" id="MobiDB-lite"/>
    </source>
</evidence>
<keyword evidence="3" id="KW-0378">Hydrolase</keyword>
<evidence type="ECO:0000256" key="2">
    <source>
        <dbReference type="ARBA" id="ARBA00022670"/>
    </source>
</evidence>
<accession>A0ABQ7TA38</accession>
<dbReference type="Pfam" id="PF00089">
    <property type="entry name" value="Trypsin"/>
    <property type="match status" value="2"/>
</dbReference>
<comment type="similarity">
    <text evidence="1">Belongs to the peptidase S1 family. Snake venom subfamily.</text>
</comment>
<evidence type="ECO:0000256" key="3">
    <source>
        <dbReference type="ARBA" id="ARBA00022801"/>
    </source>
</evidence>
<dbReference type="PANTHER" id="PTHR24252:SF8">
    <property type="entry name" value="ACROSIN"/>
    <property type="match status" value="1"/>
</dbReference>
<keyword evidence="9" id="KW-1185">Reference proteome</keyword>